<keyword evidence="1" id="KW-0812">Transmembrane</keyword>
<dbReference type="STRING" id="640635.SAMN04489806_1829"/>
<evidence type="ECO:0000313" key="2">
    <source>
        <dbReference type="EMBL" id="SEB80845.1"/>
    </source>
</evidence>
<feature type="transmembrane region" description="Helical" evidence="1">
    <location>
        <begin position="388"/>
        <end position="408"/>
    </location>
</feature>
<dbReference type="EMBL" id="FNRY01000001">
    <property type="protein sequence ID" value="SEB80845.1"/>
    <property type="molecule type" value="Genomic_DNA"/>
</dbReference>
<dbReference type="Proteomes" id="UP000199183">
    <property type="component" value="Unassembled WGS sequence"/>
</dbReference>
<evidence type="ECO:0000256" key="1">
    <source>
        <dbReference type="SAM" id="Phobius"/>
    </source>
</evidence>
<feature type="transmembrane region" description="Helical" evidence="1">
    <location>
        <begin position="311"/>
        <end position="338"/>
    </location>
</feature>
<feature type="transmembrane region" description="Helical" evidence="1">
    <location>
        <begin position="901"/>
        <end position="926"/>
    </location>
</feature>
<evidence type="ECO:0008006" key="4">
    <source>
        <dbReference type="Google" id="ProtNLM"/>
    </source>
</evidence>
<proteinExistence type="predicted"/>
<sequence>MIALPLRRRRGPILTLALVALVVSAALTGLAGILSVTTTQQLREVLAHSEPDAGTMLVKTRVTDDPGAQRLAAAEHFRRLPVGITVTETVRSPPLPTAESVVDSVIVGPDDGQLRIVDGTKPDAASSVAQGILRADAAERLGLGAGDALTIAGVAVMLTGTWEPADPNAPEWFGDPSGAAGDVVGPLLVDPAQLADFGVAPFAQWVLTPDRGTITPSALGVLAHDLAVLPDALEHDPAVSERGIVTTGHLPDTLADLAETVASVETLFPVAVLLIVIASLIVLSQFTRLVASLRAAEFTLLRARGASLPQLVGSALAEAGAVNVVAAAIGAGIGALVVPGVAAWIPLLVTVAVTVLSGILHAAATFAVARRALGRTTAEGTGRRSRSILATGAVVVLVAFAAVSVYRLRSEAAPGPFSALAPTLTVLLLCVLALAVIGPIVGAAERLSSRRLRGALLPFALRHVSRGMPLYASVVVTLLLAGSLAALASAYSGTTAERRDVASAAAVGTDVRVHTPFAGQVSARDAKPAAPADVRAAASVLSEPLVIGESTVPMIAIGSALLPDVMSPVGGAADRSGIASALGSPDDGIPLPGGALILDVRITAAHAADVTVRAWTRGADGAFQVTGAAVAPTRAGKSQTATLELGDAGGALVGVDVIIVNPGAEPLSVSATVEAVRSGGQSLQLPAAWQSFVFGDADIGNPPAGDAPGFAAAIAPTLLGATMRLTPLHADARPVPAVLDAGTARRLGVATGDALVARIEGSGRTVTLAVAGTTPVVPGAPDGGLIVDLAQLNERFFTTSDALPRPNERWLASPRPDSTARALTAASAGSDSVRARTSADASAIALPASLALWGGAIGAAALAVLAVVAASLSISRARRSEPLILRGLGLPRPALRGIRSLELLVVIAVALVLGVGCGVAVSLLTIDVLAAGVVPGVPAAVGLGVGFSVLPLAGLLAATAAVALVCSLLVAGTGTRRAAGPRDTRS</sequence>
<keyword evidence="3" id="KW-1185">Reference proteome</keyword>
<keyword evidence="1" id="KW-0472">Membrane</keyword>
<keyword evidence="1" id="KW-1133">Transmembrane helix</keyword>
<dbReference type="OrthoDB" id="5030610at2"/>
<protein>
    <recommendedName>
        <fullName evidence="4">FtsX-like permease family protein</fullName>
    </recommendedName>
</protein>
<organism evidence="2 3">
    <name type="scientific">Paramicrobacterium humi</name>
    <dbReference type="NCBI Taxonomy" id="640635"/>
    <lineage>
        <taxon>Bacteria</taxon>
        <taxon>Bacillati</taxon>
        <taxon>Actinomycetota</taxon>
        <taxon>Actinomycetes</taxon>
        <taxon>Micrococcales</taxon>
        <taxon>Microbacteriaceae</taxon>
        <taxon>Paramicrobacterium</taxon>
    </lineage>
</organism>
<reference evidence="2 3" key="1">
    <citation type="submission" date="2016-10" db="EMBL/GenBank/DDBJ databases">
        <authorList>
            <person name="de Groot N.N."/>
        </authorList>
    </citation>
    <scope>NUCLEOTIDE SEQUENCE [LARGE SCALE GENOMIC DNA]</scope>
    <source>
        <strain evidence="2 3">DSM 21799</strain>
    </source>
</reference>
<feature type="transmembrane region" description="Helical" evidence="1">
    <location>
        <begin position="470"/>
        <end position="491"/>
    </location>
</feature>
<feature type="transmembrane region" description="Helical" evidence="1">
    <location>
        <begin position="850"/>
        <end position="874"/>
    </location>
</feature>
<feature type="transmembrane region" description="Helical" evidence="1">
    <location>
        <begin position="420"/>
        <end position="444"/>
    </location>
</feature>
<evidence type="ECO:0000313" key="3">
    <source>
        <dbReference type="Proteomes" id="UP000199183"/>
    </source>
</evidence>
<accession>A0A1H4ME82</accession>
<feature type="transmembrane region" description="Helical" evidence="1">
    <location>
        <begin position="267"/>
        <end position="290"/>
    </location>
</feature>
<dbReference type="RefSeq" id="WP_143034017.1">
    <property type="nucleotide sequence ID" value="NZ_FNRY01000001.1"/>
</dbReference>
<dbReference type="AlphaFoldDB" id="A0A1H4ME82"/>
<name>A0A1H4ME82_9MICO</name>
<feature type="transmembrane region" description="Helical" evidence="1">
    <location>
        <begin position="946"/>
        <end position="972"/>
    </location>
</feature>
<gene>
    <name evidence="2" type="ORF">SAMN04489806_1829</name>
</gene>
<feature type="transmembrane region" description="Helical" evidence="1">
    <location>
        <begin position="344"/>
        <end position="368"/>
    </location>
</feature>